<dbReference type="SMART" id="SM00667">
    <property type="entry name" value="LisH"/>
    <property type="match status" value="1"/>
</dbReference>
<feature type="region of interest" description="Disordered" evidence="1">
    <location>
        <begin position="1"/>
        <end position="20"/>
    </location>
</feature>
<reference evidence="2" key="1">
    <citation type="submission" date="2020-12" db="EMBL/GenBank/DDBJ databases">
        <authorList>
            <person name="Iha C."/>
        </authorList>
    </citation>
    <scope>NUCLEOTIDE SEQUENCE</scope>
</reference>
<dbReference type="PROSITE" id="PS50896">
    <property type="entry name" value="LISH"/>
    <property type="match status" value="1"/>
</dbReference>
<feature type="region of interest" description="Disordered" evidence="1">
    <location>
        <begin position="245"/>
        <end position="353"/>
    </location>
</feature>
<feature type="compositionally biased region" description="Low complexity" evidence="1">
    <location>
        <begin position="314"/>
        <end position="324"/>
    </location>
</feature>
<feature type="compositionally biased region" description="Low complexity" evidence="1">
    <location>
        <begin position="281"/>
        <end position="295"/>
    </location>
</feature>
<feature type="compositionally biased region" description="Basic residues" evidence="1">
    <location>
        <begin position="246"/>
        <end position="257"/>
    </location>
</feature>
<organism evidence="2 3">
    <name type="scientific">Ostreobium quekettii</name>
    <dbReference type="NCBI Taxonomy" id="121088"/>
    <lineage>
        <taxon>Eukaryota</taxon>
        <taxon>Viridiplantae</taxon>
        <taxon>Chlorophyta</taxon>
        <taxon>core chlorophytes</taxon>
        <taxon>Ulvophyceae</taxon>
        <taxon>TCBD clade</taxon>
        <taxon>Bryopsidales</taxon>
        <taxon>Ostreobineae</taxon>
        <taxon>Ostreobiaceae</taxon>
        <taxon>Ostreobium</taxon>
    </lineage>
</organism>
<proteinExistence type="predicted"/>
<name>A0A8S1J5X9_9CHLO</name>
<evidence type="ECO:0000256" key="1">
    <source>
        <dbReference type="SAM" id="MobiDB-lite"/>
    </source>
</evidence>
<dbReference type="OrthoDB" id="544319at2759"/>
<evidence type="ECO:0000313" key="3">
    <source>
        <dbReference type="Proteomes" id="UP000708148"/>
    </source>
</evidence>
<dbReference type="AlphaFoldDB" id="A0A8S1J5X9"/>
<accession>A0A8S1J5X9</accession>
<keyword evidence="3" id="KW-1185">Reference proteome</keyword>
<dbReference type="EMBL" id="CAJHUC010001962">
    <property type="protein sequence ID" value="CAD7702821.1"/>
    <property type="molecule type" value="Genomic_DNA"/>
</dbReference>
<feature type="non-terminal residue" evidence="2">
    <location>
        <position position="1"/>
    </location>
</feature>
<evidence type="ECO:0000313" key="2">
    <source>
        <dbReference type="EMBL" id="CAD7702821.1"/>
    </source>
</evidence>
<protein>
    <recommendedName>
        <fullName evidence="4">LisH domain-containing protein</fullName>
    </recommendedName>
</protein>
<dbReference type="InterPro" id="IPR006594">
    <property type="entry name" value="LisH"/>
</dbReference>
<feature type="compositionally biased region" description="Polar residues" evidence="1">
    <location>
        <begin position="334"/>
        <end position="343"/>
    </location>
</feature>
<sequence>MENVTPSGDGPPPPDDDKAASRRHALVVLVLRHLRDEGYSQAYAALCGEARITLSQLDVADNINLSTVVSGYEEFYLAKYGRRPKLMRRLSGDFQPPIRTSLTPHSASPYGGDQKYVMVPGGVQGLVSGAVMMQGGGDGRHGRPSTTLRLGSGKPVAQEELVAQLDEMVQPDPSLHFSFERPKRNTSKKRSSLLSLEEMHEDVLYALVGCTNVGWSIKSISNQSKDFLANRCGITKDLLQLFFKNRAQRPKRQRSGRKSGASLPPSHAPGQTSPLVPPALPSLHPHLSPQGLHPSGAGARVGAGQPNPLAHINQLQPLGQLQPPFHHPGGLQMPFQTSSQPFQSPGHSLPGLGLGTLQGLGALQ</sequence>
<gene>
    <name evidence="2" type="ORF">OSTQU699_LOCUS8178</name>
</gene>
<comment type="caution">
    <text evidence="2">The sequence shown here is derived from an EMBL/GenBank/DDBJ whole genome shotgun (WGS) entry which is preliminary data.</text>
</comment>
<dbReference type="Proteomes" id="UP000708148">
    <property type="component" value="Unassembled WGS sequence"/>
</dbReference>
<evidence type="ECO:0008006" key="4">
    <source>
        <dbReference type="Google" id="ProtNLM"/>
    </source>
</evidence>